<name>A0A7J7N7K6_9MAGN</name>
<dbReference type="InterPro" id="IPR055327">
    <property type="entry name" value="TRAF1A/B"/>
</dbReference>
<feature type="compositionally biased region" description="Basic residues" evidence="1">
    <location>
        <begin position="64"/>
        <end position="85"/>
    </location>
</feature>
<sequence>MGITFPIAIMSLLPTELAMNNSPHADVLVRIEVAYQEVVALKRQEELIREEEAAGQAESELKARRAAKKTPRKNSKQRKSSRKGKNKEMEESFNVTVQGNQLDEIDTDGRTMEDFPLIRVLSVLEKPDIVEDVSDVSFTGEDVVEILQPNLEYRDISPLN</sequence>
<reference evidence="2 3" key="1">
    <citation type="journal article" date="2020" name="IScience">
        <title>Genome Sequencing of the Endangered Kingdonia uniflora (Circaeasteraceae, Ranunculales) Reveals Potential Mechanisms of Evolutionary Specialization.</title>
        <authorList>
            <person name="Sun Y."/>
            <person name="Deng T."/>
            <person name="Zhang A."/>
            <person name="Moore M.J."/>
            <person name="Landis J.B."/>
            <person name="Lin N."/>
            <person name="Zhang H."/>
            <person name="Zhang X."/>
            <person name="Huang J."/>
            <person name="Zhang X."/>
            <person name="Sun H."/>
            <person name="Wang H."/>
        </authorList>
    </citation>
    <scope>NUCLEOTIDE SEQUENCE [LARGE SCALE GENOMIC DNA]</scope>
    <source>
        <strain evidence="2">TB1705</strain>
        <tissue evidence="2">Leaf</tissue>
    </source>
</reference>
<evidence type="ECO:0000313" key="2">
    <source>
        <dbReference type="EMBL" id="KAF6162888.1"/>
    </source>
</evidence>
<evidence type="ECO:0000256" key="1">
    <source>
        <dbReference type="SAM" id="MobiDB-lite"/>
    </source>
</evidence>
<dbReference type="EMBL" id="JACGCM010001009">
    <property type="protein sequence ID" value="KAF6162888.1"/>
    <property type="molecule type" value="Genomic_DNA"/>
</dbReference>
<keyword evidence="3" id="KW-1185">Reference proteome</keyword>
<proteinExistence type="predicted"/>
<dbReference type="PANTHER" id="PTHR47477:SF8">
    <property type="entry name" value="TNF RECEPTOR-ASSOCIATED FACTOR HOMOLOG 1A"/>
    <property type="match status" value="1"/>
</dbReference>
<gene>
    <name evidence="2" type="ORF">GIB67_021037</name>
</gene>
<dbReference type="OrthoDB" id="660257at2759"/>
<evidence type="ECO:0000313" key="3">
    <source>
        <dbReference type="Proteomes" id="UP000541444"/>
    </source>
</evidence>
<dbReference type="PANTHER" id="PTHR47477">
    <property type="entry name" value="TNF RECEPTOR-ASSOCIATED FACTOR HOMOLOG 1A"/>
    <property type="match status" value="1"/>
</dbReference>
<organism evidence="2 3">
    <name type="scientific">Kingdonia uniflora</name>
    <dbReference type="NCBI Taxonomy" id="39325"/>
    <lineage>
        <taxon>Eukaryota</taxon>
        <taxon>Viridiplantae</taxon>
        <taxon>Streptophyta</taxon>
        <taxon>Embryophyta</taxon>
        <taxon>Tracheophyta</taxon>
        <taxon>Spermatophyta</taxon>
        <taxon>Magnoliopsida</taxon>
        <taxon>Ranunculales</taxon>
        <taxon>Circaeasteraceae</taxon>
        <taxon>Kingdonia</taxon>
    </lineage>
</organism>
<protein>
    <submittedName>
        <fullName evidence="2">Uncharacterized protein</fullName>
    </submittedName>
</protein>
<accession>A0A7J7N7K6</accession>
<dbReference type="Proteomes" id="UP000541444">
    <property type="component" value="Unassembled WGS sequence"/>
</dbReference>
<dbReference type="AlphaFoldDB" id="A0A7J7N7K6"/>
<comment type="caution">
    <text evidence="2">The sequence shown here is derived from an EMBL/GenBank/DDBJ whole genome shotgun (WGS) entry which is preliminary data.</text>
</comment>
<feature type="region of interest" description="Disordered" evidence="1">
    <location>
        <begin position="51"/>
        <end position="102"/>
    </location>
</feature>